<dbReference type="OrthoDB" id="9940252at2"/>
<feature type="chain" id="PRO_5011444092" evidence="1">
    <location>
        <begin position="28"/>
        <end position="69"/>
    </location>
</feature>
<keyword evidence="1" id="KW-0732">Signal</keyword>
<dbReference type="AlphaFoldDB" id="A0A1G9C6A5"/>
<feature type="signal peptide" evidence="1">
    <location>
        <begin position="1"/>
        <end position="27"/>
    </location>
</feature>
<proteinExistence type="predicted"/>
<sequence length="69" mass="6920">MSRLIAILAFASAAVAMPIATAGPASADDKITILDCTIRGGAVLPNSSSPTHLRCLGGLYHGAPVFGVL</sequence>
<gene>
    <name evidence="2" type="ORF">SAMN05421869_11686</name>
</gene>
<protein>
    <submittedName>
        <fullName evidence="2">Uncharacterized protein</fullName>
    </submittedName>
</protein>
<name>A0A1G9C6A5_9ACTN</name>
<reference evidence="2 3" key="1">
    <citation type="submission" date="2016-10" db="EMBL/GenBank/DDBJ databases">
        <authorList>
            <person name="de Groot N.N."/>
        </authorList>
    </citation>
    <scope>NUCLEOTIDE SEQUENCE [LARGE SCALE GENOMIC DNA]</scope>
    <source>
        <strain evidence="2 3">CGMCC 4.6533</strain>
    </source>
</reference>
<dbReference type="RefSeq" id="WP_090940031.1">
    <property type="nucleotide sequence ID" value="NZ_FNDJ01000016.1"/>
</dbReference>
<keyword evidence="3" id="KW-1185">Reference proteome</keyword>
<dbReference type="EMBL" id="FNDJ01000016">
    <property type="protein sequence ID" value="SDK47202.1"/>
    <property type="molecule type" value="Genomic_DNA"/>
</dbReference>
<evidence type="ECO:0000256" key="1">
    <source>
        <dbReference type="SAM" id="SignalP"/>
    </source>
</evidence>
<organism evidence="2 3">
    <name type="scientific">Nonomuraea jiangxiensis</name>
    <dbReference type="NCBI Taxonomy" id="633440"/>
    <lineage>
        <taxon>Bacteria</taxon>
        <taxon>Bacillati</taxon>
        <taxon>Actinomycetota</taxon>
        <taxon>Actinomycetes</taxon>
        <taxon>Streptosporangiales</taxon>
        <taxon>Streptosporangiaceae</taxon>
        <taxon>Nonomuraea</taxon>
    </lineage>
</organism>
<evidence type="ECO:0000313" key="3">
    <source>
        <dbReference type="Proteomes" id="UP000199202"/>
    </source>
</evidence>
<accession>A0A1G9C6A5</accession>
<dbReference type="Proteomes" id="UP000199202">
    <property type="component" value="Unassembled WGS sequence"/>
</dbReference>
<evidence type="ECO:0000313" key="2">
    <source>
        <dbReference type="EMBL" id="SDK47202.1"/>
    </source>
</evidence>